<keyword evidence="8 14" id="KW-0472">Membrane</keyword>
<accession>A0AAD8CSC8</accession>
<reference evidence="16" key="1">
    <citation type="submission" date="2022-02" db="EMBL/GenBank/DDBJ databases">
        <title>Atlantic sturgeon de novo genome assembly.</title>
        <authorList>
            <person name="Stock M."/>
            <person name="Klopp C."/>
            <person name="Guiguen Y."/>
            <person name="Cabau C."/>
            <person name="Parinello H."/>
            <person name="Santidrian Yebra-Pimentel E."/>
            <person name="Kuhl H."/>
            <person name="Dirks R.P."/>
            <person name="Guessner J."/>
            <person name="Wuertz S."/>
            <person name="Du K."/>
            <person name="Schartl M."/>
        </authorList>
    </citation>
    <scope>NUCLEOTIDE SEQUENCE</scope>
    <source>
        <strain evidence="16">STURGEONOMICS-FGT-2020</strain>
        <tissue evidence="16">Whole blood</tissue>
    </source>
</reference>
<keyword evidence="11" id="KW-1071">Ligand-gated ion channel</keyword>
<evidence type="ECO:0000256" key="3">
    <source>
        <dbReference type="ARBA" id="ARBA00022448"/>
    </source>
</evidence>
<evidence type="ECO:0000256" key="4">
    <source>
        <dbReference type="ARBA" id="ARBA00022475"/>
    </source>
</evidence>
<dbReference type="GO" id="GO:0001614">
    <property type="term" value="F:purinergic nucleotide receptor activity"/>
    <property type="evidence" value="ECO:0007669"/>
    <property type="project" value="InterPro"/>
</dbReference>
<proteinExistence type="inferred from homology"/>
<comment type="catalytic activity">
    <reaction evidence="13">
        <text>Ca(2+)(in) = Ca(2+)(out)</text>
        <dbReference type="Rhea" id="RHEA:29671"/>
        <dbReference type="ChEBI" id="CHEBI:29108"/>
    </reaction>
</comment>
<protein>
    <recommendedName>
        <fullName evidence="14">P2X purinoceptor</fullName>
    </recommendedName>
</protein>
<dbReference type="Pfam" id="PF00864">
    <property type="entry name" value="P2X_receptor"/>
    <property type="match status" value="1"/>
</dbReference>
<comment type="subcellular location">
    <subcellularLocation>
        <location evidence="1">Cell membrane</location>
        <topology evidence="1">Multi-pass membrane protein</topology>
    </subcellularLocation>
    <subcellularLocation>
        <location evidence="14">Membrane</location>
        <topology evidence="14">Multi-pass membrane protein</topology>
    </subcellularLocation>
</comment>
<evidence type="ECO:0000256" key="2">
    <source>
        <dbReference type="ARBA" id="ARBA00009848"/>
    </source>
</evidence>
<dbReference type="AlphaFoldDB" id="A0AAD8CSC8"/>
<dbReference type="GO" id="GO:0005886">
    <property type="term" value="C:plasma membrane"/>
    <property type="evidence" value="ECO:0007669"/>
    <property type="project" value="UniProtKB-SubCell"/>
</dbReference>
<keyword evidence="10" id="KW-0325">Glycoprotein</keyword>
<organism evidence="16 17">
    <name type="scientific">Acipenser oxyrinchus oxyrinchus</name>
    <dbReference type="NCBI Taxonomy" id="40147"/>
    <lineage>
        <taxon>Eukaryota</taxon>
        <taxon>Metazoa</taxon>
        <taxon>Chordata</taxon>
        <taxon>Craniata</taxon>
        <taxon>Vertebrata</taxon>
        <taxon>Euteleostomi</taxon>
        <taxon>Actinopterygii</taxon>
        <taxon>Chondrostei</taxon>
        <taxon>Acipenseriformes</taxon>
        <taxon>Acipenseridae</taxon>
        <taxon>Acipenser</taxon>
    </lineage>
</organism>
<dbReference type="PRINTS" id="PR01307">
    <property type="entry name" value="P2XRECEPTOR"/>
</dbReference>
<comment type="caution">
    <text evidence="16">The sequence shown here is derived from an EMBL/GenBank/DDBJ whole genome shotgun (WGS) entry which is preliminary data.</text>
</comment>
<evidence type="ECO:0000256" key="10">
    <source>
        <dbReference type="ARBA" id="ARBA00023180"/>
    </source>
</evidence>
<dbReference type="EMBL" id="JAGXEW010000035">
    <property type="protein sequence ID" value="KAK1154588.1"/>
    <property type="molecule type" value="Genomic_DNA"/>
</dbReference>
<dbReference type="PRINTS" id="PR01314">
    <property type="entry name" value="P2X7RECEPTOR"/>
</dbReference>
<evidence type="ECO:0000256" key="12">
    <source>
        <dbReference type="ARBA" id="ARBA00023303"/>
    </source>
</evidence>
<name>A0AAD8CSC8_ACIOX</name>
<comment type="similarity">
    <text evidence="2 14">Belongs to the P2X receptor family.</text>
</comment>
<dbReference type="InterPro" id="IPR003050">
    <property type="entry name" value="P2X7_purinoceptor"/>
</dbReference>
<dbReference type="PANTHER" id="PTHR10125:SF13">
    <property type="entry name" value="P2X PURINOCEPTOR 7"/>
    <property type="match status" value="1"/>
</dbReference>
<keyword evidence="3 14" id="KW-0813">Transport</keyword>
<dbReference type="GO" id="GO:0033198">
    <property type="term" value="P:response to ATP"/>
    <property type="evidence" value="ECO:0007669"/>
    <property type="project" value="InterPro"/>
</dbReference>
<evidence type="ECO:0000256" key="13">
    <source>
        <dbReference type="ARBA" id="ARBA00036634"/>
    </source>
</evidence>
<evidence type="ECO:0000256" key="8">
    <source>
        <dbReference type="ARBA" id="ARBA00023136"/>
    </source>
</evidence>
<evidence type="ECO:0000256" key="7">
    <source>
        <dbReference type="ARBA" id="ARBA00023065"/>
    </source>
</evidence>
<evidence type="ECO:0000259" key="15">
    <source>
        <dbReference type="Pfam" id="PF20478"/>
    </source>
</evidence>
<keyword evidence="17" id="KW-1185">Reference proteome</keyword>
<dbReference type="Proteomes" id="UP001230051">
    <property type="component" value="Unassembled WGS sequence"/>
</dbReference>
<keyword evidence="9" id="KW-1015">Disulfide bond</keyword>
<dbReference type="Pfam" id="PF20478">
    <property type="entry name" value="P2RX7_C"/>
    <property type="match status" value="1"/>
</dbReference>
<dbReference type="Gene3D" id="1.10.287.940">
    <property type="entry name" value="atp-gated p2x4 ion channel"/>
    <property type="match status" value="1"/>
</dbReference>
<dbReference type="Gene3D" id="2.60.490.10">
    <property type="entry name" value="atp-gated p2x4 ion channel domain"/>
    <property type="match status" value="1"/>
</dbReference>
<evidence type="ECO:0000256" key="5">
    <source>
        <dbReference type="ARBA" id="ARBA00022692"/>
    </source>
</evidence>
<sequence length="591" mass="67963">MGLWDYNTIKYLKIRSVKLVSLKWSIHGIILAVICVMLFSGKKYQEHDYLVSSVTAKVKGVAVTKDSELGRVLWDVADHSGSSQGKDSFFVVTNAVVTKNQTQRNCPEGPDSGTNCSSNEDCTKEYTNQKSNGVQTGRCVESVKTCEVFAWCPIEERRVLLACSVPAILESAENFTVFIKNSIGFINFNYTKRNILPDINDTYLRWCTFNRKTDPYCPKFRLRDIVQEAGENFTEMAVEGGVIAIQINWECDLDWLFHKCVPEYSFRRLDEKNDKKTLFPGLNFRFARYYKQNGYYQQDRVEERTLFKVYGIRFDVMVTGKAGRFDLIKLITYIGSTLAYFGVTIIVVDLLITNYIHPSCCIKEVKSYYTGKKYEAVKDRTESPLCISFVDEDHIEVVKGPVKKSLQEMKPASPQVRRLHNESMRECLSFLQRPPSRSENIEMQEERQTGVSSKEHETPPWCRCGQCRPMTSLKEELCCRRSAGQCISTSAPFSRLVLDRQTLESVLLYRNPLLDLQAHASTKWLRHCAYHQYTQWRFGDVDTDSCAVIPSCSVWKIRERYPSVEGQYTGLCCEKRCLYNMIKVISETGEE</sequence>
<dbReference type="PANTHER" id="PTHR10125">
    <property type="entry name" value="P2X PURINOCEPTOR"/>
    <property type="match status" value="1"/>
</dbReference>
<dbReference type="GO" id="GO:0098794">
    <property type="term" value="C:postsynapse"/>
    <property type="evidence" value="ECO:0007669"/>
    <property type="project" value="GOC"/>
</dbReference>
<dbReference type="InterPro" id="IPR027309">
    <property type="entry name" value="P2X_extracellular_dom_sf"/>
</dbReference>
<keyword evidence="4" id="KW-1003">Cell membrane</keyword>
<keyword evidence="6 14" id="KW-1133">Transmembrane helix</keyword>
<dbReference type="FunFam" id="2.60.490.10:FF:000001">
    <property type="entry name" value="P2X purinoceptor"/>
    <property type="match status" value="1"/>
</dbReference>
<evidence type="ECO:0000256" key="11">
    <source>
        <dbReference type="ARBA" id="ARBA00023286"/>
    </source>
</evidence>
<gene>
    <name evidence="16" type="primary">P2rx7</name>
    <name evidence="16" type="ORF">AOXY_G28569</name>
</gene>
<dbReference type="InterPro" id="IPR046815">
    <property type="entry name" value="P2RX7_C"/>
</dbReference>
<feature type="transmembrane region" description="Helical" evidence="14">
    <location>
        <begin position="20"/>
        <end position="39"/>
    </location>
</feature>
<evidence type="ECO:0000313" key="16">
    <source>
        <dbReference type="EMBL" id="KAK1154588.1"/>
    </source>
</evidence>
<evidence type="ECO:0000256" key="14">
    <source>
        <dbReference type="RuleBase" id="RU000681"/>
    </source>
</evidence>
<dbReference type="GO" id="GO:0004931">
    <property type="term" value="F:extracellularly ATP-gated monoatomic cation channel activity"/>
    <property type="evidence" value="ECO:0007669"/>
    <property type="project" value="InterPro"/>
</dbReference>
<comment type="caution">
    <text evidence="14">Lacks conserved residue(s) required for the propagation of feature annotation.</text>
</comment>
<keyword evidence="5 14" id="KW-0812">Transmembrane</keyword>
<evidence type="ECO:0000256" key="9">
    <source>
        <dbReference type="ARBA" id="ARBA00023157"/>
    </source>
</evidence>
<dbReference type="GO" id="GO:0005524">
    <property type="term" value="F:ATP binding"/>
    <property type="evidence" value="ECO:0007669"/>
    <property type="project" value="InterPro"/>
</dbReference>
<dbReference type="GO" id="GO:0070588">
    <property type="term" value="P:calcium ion transmembrane transport"/>
    <property type="evidence" value="ECO:0007669"/>
    <property type="project" value="TreeGrafter"/>
</dbReference>
<feature type="domain" description="P2X purinoreceptor 7 intracellular" evidence="15">
    <location>
        <begin position="386"/>
        <end position="571"/>
    </location>
</feature>
<comment type="function">
    <text evidence="14">Receptor for ATP that acts as a ligand-gated ion channel.</text>
</comment>
<keyword evidence="7 14" id="KW-0406">Ion transport</keyword>
<keyword evidence="12 14" id="KW-0407">Ion channel</keyword>
<dbReference type="InterPro" id="IPR059116">
    <property type="entry name" value="P2X_receptor"/>
</dbReference>
<evidence type="ECO:0000313" key="17">
    <source>
        <dbReference type="Proteomes" id="UP001230051"/>
    </source>
</evidence>
<keyword evidence="14" id="KW-0675">Receptor</keyword>
<dbReference type="InterPro" id="IPR001429">
    <property type="entry name" value="P2X_purnocptor"/>
</dbReference>
<evidence type="ECO:0000256" key="1">
    <source>
        <dbReference type="ARBA" id="ARBA00004651"/>
    </source>
</evidence>
<evidence type="ECO:0000256" key="6">
    <source>
        <dbReference type="ARBA" id="ARBA00022989"/>
    </source>
</evidence>
<dbReference type="NCBIfam" id="TIGR00863">
    <property type="entry name" value="P2X"/>
    <property type="match status" value="1"/>
</dbReference>